<dbReference type="PROSITE" id="PS00108">
    <property type="entry name" value="PROTEIN_KINASE_ST"/>
    <property type="match status" value="1"/>
</dbReference>
<keyword evidence="12" id="KW-0812">Transmembrane</keyword>
<dbReference type="InterPro" id="IPR011009">
    <property type="entry name" value="Kinase-like_dom_sf"/>
</dbReference>
<evidence type="ECO:0000256" key="10">
    <source>
        <dbReference type="PROSITE-ProRule" id="PRU10141"/>
    </source>
</evidence>
<dbReference type="InterPro" id="IPR001881">
    <property type="entry name" value="EGF-like_Ca-bd_dom"/>
</dbReference>
<dbReference type="InterPro" id="IPR000719">
    <property type="entry name" value="Prot_kinase_dom"/>
</dbReference>
<feature type="region of interest" description="Disordered" evidence="11">
    <location>
        <begin position="858"/>
        <end position="883"/>
    </location>
</feature>
<evidence type="ECO:0000259" key="14">
    <source>
        <dbReference type="PROSITE" id="PS50011"/>
    </source>
</evidence>
<evidence type="ECO:0000256" key="7">
    <source>
        <dbReference type="ARBA" id="ARBA00022840"/>
    </source>
</evidence>
<dbReference type="PROSITE" id="PS01187">
    <property type="entry name" value="EGF_CA"/>
    <property type="match status" value="1"/>
</dbReference>
<accession>A0AAQ3PND4</accession>
<dbReference type="InterPro" id="IPR008271">
    <property type="entry name" value="Ser/Thr_kinase_AS"/>
</dbReference>
<name>A0AAQ3PND4_PASNO</name>
<dbReference type="SUPFAM" id="SSF57196">
    <property type="entry name" value="EGF/Laminin"/>
    <property type="match status" value="1"/>
</dbReference>
<keyword evidence="2" id="KW-0723">Serine/threonine-protein kinase</keyword>
<dbReference type="Pfam" id="PF07714">
    <property type="entry name" value="PK_Tyr_Ser-Thr"/>
    <property type="match status" value="1"/>
</dbReference>
<keyword evidence="4 13" id="KW-0732">Signal</keyword>
<gene>
    <name evidence="15" type="ORF">U9M48_000921</name>
</gene>
<dbReference type="Proteomes" id="UP001341281">
    <property type="component" value="Chromosome 01"/>
</dbReference>
<feature type="signal peptide" evidence="13">
    <location>
        <begin position="1"/>
        <end position="26"/>
    </location>
</feature>
<evidence type="ECO:0000256" key="9">
    <source>
        <dbReference type="ARBA" id="ARBA00023180"/>
    </source>
</evidence>
<evidence type="ECO:0000256" key="8">
    <source>
        <dbReference type="ARBA" id="ARBA00023157"/>
    </source>
</evidence>
<dbReference type="SMART" id="SM00181">
    <property type="entry name" value="EGF"/>
    <property type="match status" value="2"/>
</dbReference>
<dbReference type="InterPro" id="IPR017441">
    <property type="entry name" value="Protein_kinase_ATP_BS"/>
</dbReference>
<comment type="subcellular location">
    <subcellularLocation>
        <location evidence="1">Membrane</location>
        <topology evidence="1">Single-pass type I membrane protein</topology>
    </subcellularLocation>
</comment>
<keyword evidence="9" id="KW-0325">Glycoprotein</keyword>
<dbReference type="InterPro" id="IPR001245">
    <property type="entry name" value="Ser-Thr/Tyr_kinase_cat_dom"/>
</dbReference>
<sequence>MPSLHSYSHHVVATAVRWLLCAAALAAPGTGGGGGPSPPPSSAVDDSGCLRRCGDVHIPYPFGAGPTDSCSVSQELRLHCNVDAGNGVHRLLVPYEWDDDIEVLDIDAVQGQMRVVSPIFYSCFVGGGGSTTNSQPYRLRYGLRDPYRFSSARNEFTVLGCSTSAYIFGASFDGHVGVGVSTAKWRWYMAGCVARCLSNGDSWEHPTSGSATCTGMAALGCCRAAIQGDEGLRYYYATFDNSVNYIDLNTTYPCAYALLMDSSYAFNHSTSYLLAPSNGFNKSRVPVVVDWEWVIPNQTCRAAHTQPAGYACVSNHSICVDASGGRGYLCQCAKGFQGNPYVNQGCTGTRGERPASSLSSHHSLCLSLTIFFAIYTHTNKNTSIPMGCNGKKTGRDRERKKGVASCGSILVVAHGRGEVEDDYSRVTVAAMRGVERGHNPKGDIDECKHNSMYPCYGKCNNKVGTYECVCPEGTHGNASISGDCSGEPSFPFRVRLAIGISAGVLVAVIAFLGIKMLLHKRRMKRQALFQHNGGQLLKHMLKVEGNDFFTVYSRGDIVIASRNFHKTKIIGEGAHGTVYKVTLDVGGRAAAVAVKRCKAIDDSRKKEFVQELVILCHLSHPNIVKLVGCCLEFEAPMLMYEFVQNGNLNLLLHGRPRRRVLLPTRLRIAAESAEALAHLHTHPVHPVLHGDVKPENILLADGWIAKVSDFGCSTIKDNIQVVPKGTLAYLDPEFLHTFQLTDKGDVYSFGVLLVELLTRKKPRSTSKEEKNMAWIFQESMRQGTLLELLDKDIVLEGESSMVVIKQVAELASRCLAVPNATRPSMEQVAQQLRQLKDQVMEVECPEEVEDVLGPTEMEMTTGYPTAQTLSTEAPRQTSTLSTE</sequence>
<evidence type="ECO:0000256" key="6">
    <source>
        <dbReference type="ARBA" id="ARBA00022777"/>
    </source>
</evidence>
<dbReference type="SMART" id="SM00179">
    <property type="entry name" value="EGF_CA"/>
    <property type="match status" value="1"/>
</dbReference>
<dbReference type="Gene3D" id="2.10.25.10">
    <property type="entry name" value="Laminin"/>
    <property type="match status" value="1"/>
</dbReference>
<dbReference type="GO" id="GO:0005886">
    <property type="term" value="C:plasma membrane"/>
    <property type="evidence" value="ECO:0007669"/>
    <property type="project" value="TreeGrafter"/>
</dbReference>
<dbReference type="PROSITE" id="PS00010">
    <property type="entry name" value="ASX_HYDROXYL"/>
    <property type="match status" value="1"/>
</dbReference>
<reference evidence="15 16" key="1">
    <citation type="submission" date="2024-02" db="EMBL/GenBank/DDBJ databases">
        <title>High-quality chromosome-scale genome assembly of Pensacola bahiagrass (Paspalum notatum Flugge var. saurae).</title>
        <authorList>
            <person name="Vega J.M."/>
            <person name="Podio M."/>
            <person name="Orjuela J."/>
            <person name="Siena L.A."/>
            <person name="Pessino S.C."/>
            <person name="Combes M.C."/>
            <person name="Mariac C."/>
            <person name="Albertini E."/>
            <person name="Pupilli F."/>
            <person name="Ortiz J.P.A."/>
            <person name="Leblanc O."/>
        </authorList>
    </citation>
    <scope>NUCLEOTIDE SEQUENCE [LARGE SCALE GENOMIC DNA]</scope>
    <source>
        <strain evidence="15">R1</strain>
        <tissue evidence="15">Leaf</tissue>
    </source>
</reference>
<keyword evidence="12" id="KW-1133">Transmembrane helix</keyword>
<dbReference type="Gene3D" id="1.10.510.10">
    <property type="entry name" value="Transferase(Phosphotransferase) domain 1"/>
    <property type="match status" value="1"/>
</dbReference>
<evidence type="ECO:0000256" key="1">
    <source>
        <dbReference type="ARBA" id="ARBA00004479"/>
    </source>
</evidence>
<keyword evidence="12" id="KW-0472">Membrane</keyword>
<dbReference type="GO" id="GO:0005524">
    <property type="term" value="F:ATP binding"/>
    <property type="evidence" value="ECO:0007669"/>
    <property type="project" value="UniProtKB-UniRule"/>
</dbReference>
<dbReference type="EMBL" id="CP144745">
    <property type="protein sequence ID" value="WVZ49579.1"/>
    <property type="molecule type" value="Genomic_DNA"/>
</dbReference>
<evidence type="ECO:0000256" key="11">
    <source>
        <dbReference type="SAM" id="MobiDB-lite"/>
    </source>
</evidence>
<evidence type="ECO:0000256" key="3">
    <source>
        <dbReference type="ARBA" id="ARBA00022679"/>
    </source>
</evidence>
<feature type="chain" id="PRO_5043051079" description="Protein kinase domain-containing protein" evidence="13">
    <location>
        <begin position="27"/>
        <end position="883"/>
    </location>
</feature>
<dbReference type="PANTHER" id="PTHR27005:SF37">
    <property type="entry name" value="OS04G0367600 PROTEIN"/>
    <property type="match status" value="1"/>
</dbReference>
<keyword evidence="5 10" id="KW-0547">Nucleotide-binding</keyword>
<dbReference type="FunFam" id="1.10.510.10:FF:000473">
    <property type="entry name" value="Putative wall-associated kinase"/>
    <property type="match status" value="1"/>
</dbReference>
<evidence type="ECO:0000256" key="12">
    <source>
        <dbReference type="SAM" id="Phobius"/>
    </source>
</evidence>
<keyword evidence="7 10" id="KW-0067">ATP-binding</keyword>
<organism evidence="15 16">
    <name type="scientific">Paspalum notatum var. saurae</name>
    <dbReference type="NCBI Taxonomy" id="547442"/>
    <lineage>
        <taxon>Eukaryota</taxon>
        <taxon>Viridiplantae</taxon>
        <taxon>Streptophyta</taxon>
        <taxon>Embryophyta</taxon>
        <taxon>Tracheophyta</taxon>
        <taxon>Spermatophyta</taxon>
        <taxon>Magnoliopsida</taxon>
        <taxon>Liliopsida</taxon>
        <taxon>Poales</taxon>
        <taxon>Poaceae</taxon>
        <taxon>PACMAD clade</taxon>
        <taxon>Panicoideae</taxon>
        <taxon>Andropogonodae</taxon>
        <taxon>Paspaleae</taxon>
        <taxon>Paspalinae</taxon>
        <taxon>Paspalum</taxon>
    </lineage>
</organism>
<dbReference type="InterPro" id="IPR018097">
    <property type="entry name" value="EGF_Ca-bd_CS"/>
</dbReference>
<evidence type="ECO:0000256" key="13">
    <source>
        <dbReference type="SAM" id="SignalP"/>
    </source>
</evidence>
<dbReference type="PANTHER" id="PTHR27005">
    <property type="entry name" value="WALL-ASSOCIATED RECEPTOR KINASE-LIKE 21"/>
    <property type="match status" value="1"/>
</dbReference>
<feature type="transmembrane region" description="Helical" evidence="12">
    <location>
        <begin position="496"/>
        <end position="518"/>
    </location>
</feature>
<keyword evidence="6" id="KW-0418">Kinase</keyword>
<dbReference type="Gene3D" id="3.30.200.20">
    <property type="entry name" value="Phosphorylase Kinase, domain 1"/>
    <property type="match status" value="1"/>
</dbReference>
<keyword evidence="16" id="KW-1185">Reference proteome</keyword>
<keyword evidence="8" id="KW-1015">Disulfide bond</keyword>
<dbReference type="InterPro" id="IPR045274">
    <property type="entry name" value="WAK-like"/>
</dbReference>
<feature type="binding site" evidence="10">
    <location>
        <position position="595"/>
    </location>
    <ligand>
        <name>ATP</name>
        <dbReference type="ChEBI" id="CHEBI:30616"/>
    </ligand>
</feature>
<feature type="compositionally biased region" description="Polar residues" evidence="11">
    <location>
        <begin position="862"/>
        <end position="883"/>
    </location>
</feature>
<dbReference type="FunFam" id="2.10.25.10:FF:000355">
    <property type="entry name" value="Wall-associated receptor kinase 3"/>
    <property type="match status" value="1"/>
</dbReference>
<protein>
    <recommendedName>
        <fullName evidence="14">Protein kinase domain-containing protein</fullName>
    </recommendedName>
</protein>
<dbReference type="SMART" id="SM00220">
    <property type="entry name" value="S_TKc"/>
    <property type="match status" value="1"/>
</dbReference>
<proteinExistence type="predicted"/>
<dbReference type="AlphaFoldDB" id="A0AAQ3PND4"/>
<dbReference type="GO" id="GO:0005509">
    <property type="term" value="F:calcium ion binding"/>
    <property type="evidence" value="ECO:0007669"/>
    <property type="project" value="InterPro"/>
</dbReference>
<dbReference type="InterPro" id="IPR000152">
    <property type="entry name" value="EGF-type_Asp/Asn_hydroxyl_site"/>
</dbReference>
<dbReference type="Pfam" id="PF13947">
    <property type="entry name" value="GUB_WAK_bind"/>
    <property type="match status" value="1"/>
</dbReference>
<dbReference type="PROSITE" id="PS00107">
    <property type="entry name" value="PROTEIN_KINASE_ATP"/>
    <property type="match status" value="1"/>
</dbReference>
<dbReference type="CDD" id="cd00054">
    <property type="entry name" value="EGF_CA"/>
    <property type="match status" value="1"/>
</dbReference>
<dbReference type="InterPro" id="IPR025287">
    <property type="entry name" value="WAK_GUB"/>
</dbReference>
<dbReference type="GO" id="GO:0007166">
    <property type="term" value="P:cell surface receptor signaling pathway"/>
    <property type="evidence" value="ECO:0007669"/>
    <property type="project" value="InterPro"/>
</dbReference>
<dbReference type="GO" id="GO:0030247">
    <property type="term" value="F:polysaccharide binding"/>
    <property type="evidence" value="ECO:0007669"/>
    <property type="project" value="InterPro"/>
</dbReference>
<dbReference type="InterPro" id="IPR000742">
    <property type="entry name" value="EGF"/>
</dbReference>
<evidence type="ECO:0000313" key="16">
    <source>
        <dbReference type="Proteomes" id="UP001341281"/>
    </source>
</evidence>
<keyword evidence="3" id="KW-0808">Transferase</keyword>
<evidence type="ECO:0000256" key="5">
    <source>
        <dbReference type="ARBA" id="ARBA00022741"/>
    </source>
</evidence>
<evidence type="ECO:0000256" key="4">
    <source>
        <dbReference type="ARBA" id="ARBA00022729"/>
    </source>
</evidence>
<dbReference type="SUPFAM" id="SSF56112">
    <property type="entry name" value="Protein kinase-like (PK-like)"/>
    <property type="match status" value="1"/>
</dbReference>
<dbReference type="PROSITE" id="PS50011">
    <property type="entry name" value="PROTEIN_KINASE_DOM"/>
    <property type="match status" value="1"/>
</dbReference>
<evidence type="ECO:0000313" key="15">
    <source>
        <dbReference type="EMBL" id="WVZ49579.1"/>
    </source>
</evidence>
<dbReference type="GO" id="GO:0004674">
    <property type="term" value="F:protein serine/threonine kinase activity"/>
    <property type="evidence" value="ECO:0007669"/>
    <property type="project" value="UniProtKB-KW"/>
</dbReference>
<evidence type="ECO:0000256" key="2">
    <source>
        <dbReference type="ARBA" id="ARBA00022527"/>
    </source>
</evidence>
<feature type="domain" description="Protein kinase" evidence="14">
    <location>
        <begin position="564"/>
        <end position="840"/>
    </location>
</feature>